<evidence type="ECO:0000256" key="1">
    <source>
        <dbReference type="ARBA" id="ARBA00004167"/>
    </source>
</evidence>
<keyword evidence="7" id="KW-0325">Glycoprotein</keyword>
<dbReference type="EMBL" id="CP144059">
    <property type="protein sequence ID" value="WWD20713.1"/>
    <property type="molecule type" value="Genomic_DNA"/>
</dbReference>
<dbReference type="InterPro" id="IPR049625">
    <property type="entry name" value="Glyco_transf_61_cat"/>
</dbReference>
<evidence type="ECO:0000256" key="2">
    <source>
        <dbReference type="ARBA" id="ARBA00022676"/>
    </source>
</evidence>
<dbReference type="AlphaFoldDB" id="A0A5M6C3A5"/>
<proteinExistence type="predicted"/>
<reference evidence="8" key="2">
    <citation type="submission" date="2024-01" db="EMBL/GenBank/DDBJ databases">
        <title>Comparative genomics of Cryptococcus and Kwoniella reveals pathogenesis evolution and contrasting modes of karyotype evolution via chromosome fusion or intercentromeric recombination.</title>
        <authorList>
            <person name="Coelho M.A."/>
            <person name="David-Palma M."/>
            <person name="Shea T."/>
            <person name="Bowers K."/>
            <person name="McGinley-Smith S."/>
            <person name="Mohammad A.W."/>
            <person name="Gnirke A."/>
            <person name="Yurkov A.M."/>
            <person name="Nowrousian M."/>
            <person name="Sun S."/>
            <person name="Cuomo C.A."/>
            <person name="Heitman J."/>
        </authorList>
    </citation>
    <scope>NUCLEOTIDE SEQUENCE</scope>
    <source>
        <strain evidence="8">CBS 12478</strain>
    </source>
</reference>
<dbReference type="GO" id="GO:0005783">
    <property type="term" value="C:endoplasmic reticulum"/>
    <property type="evidence" value="ECO:0007669"/>
    <property type="project" value="TreeGrafter"/>
</dbReference>
<evidence type="ECO:0000256" key="6">
    <source>
        <dbReference type="ARBA" id="ARBA00023136"/>
    </source>
</evidence>
<dbReference type="OrthoDB" id="529273at2759"/>
<dbReference type="KEGG" id="ksn:43587331"/>
<evidence type="ECO:0000313" key="9">
    <source>
        <dbReference type="Proteomes" id="UP000322225"/>
    </source>
</evidence>
<comment type="subcellular location">
    <subcellularLocation>
        <location evidence="1">Membrane</location>
        <topology evidence="1">Single-pass membrane protein</topology>
    </subcellularLocation>
</comment>
<sequence length="615" mass="68284">MPSVLPNFLNGGSPPRSPHVERNTFLTSYFNGGTTSTSGLPPMNSALPRASHHSLRPTRRDILLCLLTLSFSYLLFSTPPSLDPVIVRGSLPGGGGGGRGDGSSSSRYRLPSWSSFLSSSPSTADETCIVNRAGAEVTFGESVRPVGFGKVGEVETIDFIPHVDGAKPWDEGEEEAEDDELEGMATIMKGHAPGWTLFERLYIFDGSFYVVTDERLDWPELRMMTSTGLPANNDPGNSEAREPKGKEIIFITPFEAMKLWGPRVYKMDGMTFLFNDGQFIDHYYHFAAELLMGAWRTYASLDEDISSLGETSLPAPKRMWFLHQTISEWRDKPRFNPTLMFSLFPSISILYPDDFADLTNQTRSSAPKAYLLERALLADRSAAFRGEWTGSTARTVASSLHVGTTSNWWWEPIRRQVLRYSGVPESIISRNLEGYGALDPIKTVGPGVNVVEPLAPQGTYTPVITYISRQNSRRRLTKESHEDLVKALEERSKKLGWELVIVEAERMTKEEQFALAGRTTIMLGVHGNGLTHLLWMPATPRSAVIEMFYKGGFARDYQWTAHALGIRHFAVQHDTSFTAPNLPKVDYPEGFQGTSITVVGKVVADLIEDRLAGKA</sequence>
<evidence type="ECO:0000256" key="5">
    <source>
        <dbReference type="ARBA" id="ARBA00022989"/>
    </source>
</evidence>
<dbReference type="InterPro" id="IPR007657">
    <property type="entry name" value="Glycosyltransferase_61"/>
</dbReference>
<evidence type="ECO:0000256" key="4">
    <source>
        <dbReference type="ARBA" id="ARBA00022692"/>
    </source>
</evidence>
<dbReference type="Pfam" id="PF04577">
    <property type="entry name" value="Glyco_transf_61"/>
    <property type="match status" value="1"/>
</dbReference>
<dbReference type="GO" id="GO:0097363">
    <property type="term" value="F:protein O-acetylglucosaminyltransferase activity"/>
    <property type="evidence" value="ECO:0007669"/>
    <property type="project" value="TreeGrafter"/>
</dbReference>
<accession>A0A5M6C3A5</accession>
<keyword evidence="9" id="KW-1185">Reference proteome</keyword>
<reference evidence="8" key="1">
    <citation type="submission" date="2017-08" db="EMBL/GenBank/DDBJ databases">
        <authorList>
            <person name="Cuomo C."/>
            <person name="Billmyre B."/>
            <person name="Heitman J."/>
        </authorList>
    </citation>
    <scope>NUCLEOTIDE SEQUENCE</scope>
    <source>
        <strain evidence="8">CBS 12478</strain>
    </source>
</reference>
<evidence type="ECO:0000256" key="7">
    <source>
        <dbReference type="ARBA" id="ARBA00023180"/>
    </source>
</evidence>
<dbReference type="RefSeq" id="XP_031862534.1">
    <property type="nucleotide sequence ID" value="XM_032003212.1"/>
</dbReference>
<keyword evidence="3" id="KW-0808">Transferase</keyword>
<keyword evidence="5" id="KW-1133">Transmembrane helix</keyword>
<dbReference type="PANTHER" id="PTHR20961:SF38">
    <property type="entry name" value="PROTEIN O-LINKED-MANNOSE BETA-1,4-N-ACETYLGLUCOSAMINYLTRANSFERASE 2"/>
    <property type="match status" value="1"/>
</dbReference>
<gene>
    <name evidence="8" type="ORF">CI109_105189</name>
</gene>
<organism evidence="8 9">
    <name type="scientific">Kwoniella shandongensis</name>
    <dbReference type="NCBI Taxonomy" id="1734106"/>
    <lineage>
        <taxon>Eukaryota</taxon>
        <taxon>Fungi</taxon>
        <taxon>Dikarya</taxon>
        <taxon>Basidiomycota</taxon>
        <taxon>Agaricomycotina</taxon>
        <taxon>Tremellomycetes</taxon>
        <taxon>Tremellales</taxon>
        <taxon>Cryptococcaceae</taxon>
        <taxon>Kwoniella</taxon>
    </lineage>
</organism>
<keyword evidence="4" id="KW-0812">Transmembrane</keyword>
<dbReference type="GeneID" id="43587331"/>
<keyword evidence="6" id="KW-0472">Membrane</keyword>
<evidence type="ECO:0000313" key="8">
    <source>
        <dbReference type="EMBL" id="WWD20713.1"/>
    </source>
</evidence>
<protein>
    <submittedName>
        <fullName evidence="8">Uncharacterized protein</fullName>
    </submittedName>
</protein>
<name>A0A5M6C3A5_9TREE</name>
<dbReference type="GO" id="GO:0016020">
    <property type="term" value="C:membrane"/>
    <property type="evidence" value="ECO:0007669"/>
    <property type="project" value="UniProtKB-SubCell"/>
</dbReference>
<evidence type="ECO:0000256" key="3">
    <source>
        <dbReference type="ARBA" id="ARBA00022679"/>
    </source>
</evidence>
<keyword evidence="2" id="KW-0328">Glycosyltransferase</keyword>
<dbReference type="GO" id="GO:0035269">
    <property type="term" value="P:protein O-linked glycosylation via mannose"/>
    <property type="evidence" value="ECO:0007669"/>
    <property type="project" value="TreeGrafter"/>
</dbReference>
<dbReference type="PANTHER" id="PTHR20961">
    <property type="entry name" value="GLYCOSYLTRANSFERASE"/>
    <property type="match status" value="1"/>
</dbReference>
<dbReference type="Proteomes" id="UP000322225">
    <property type="component" value="Chromosome 9"/>
</dbReference>